<keyword evidence="1" id="KW-1133">Transmembrane helix</keyword>
<gene>
    <name evidence="2" type="ORF">GNP93_19590</name>
</gene>
<dbReference type="Proteomes" id="UP000450917">
    <property type="component" value="Unassembled WGS sequence"/>
</dbReference>
<feature type="transmembrane region" description="Helical" evidence="1">
    <location>
        <begin position="54"/>
        <end position="71"/>
    </location>
</feature>
<name>A0A7X2ZDD1_9BACL</name>
<keyword evidence="1" id="KW-0812">Transmembrane</keyword>
<organism evidence="2 3">
    <name type="scientific">Paenibacillus validus</name>
    <dbReference type="NCBI Taxonomy" id="44253"/>
    <lineage>
        <taxon>Bacteria</taxon>
        <taxon>Bacillati</taxon>
        <taxon>Bacillota</taxon>
        <taxon>Bacilli</taxon>
        <taxon>Bacillales</taxon>
        <taxon>Paenibacillaceae</taxon>
        <taxon>Paenibacillus</taxon>
    </lineage>
</organism>
<dbReference type="RefSeq" id="WP_054796138.1">
    <property type="nucleotide sequence ID" value="NZ_JARTHJ010000040.1"/>
</dbReference>
<accession>A0A7X2ZDD1</accession>
<keyword evidence="1" id="KW-0472">Membrane</keyword>
<protein>
    <submittedName>
        <fullName evidence="2">Uncharacterized protein</fullName>
    </submittedName>
</protein>
<proteinExistence type="predicted"/>
<sequence>MKYKITAICTIIGAALCLVHYIGHEYDPVYLLFYALSVPAWFYPIFTYTDVNPLLLYVLTTLSWAAIGYVIDRFSIYRQVRHR</sequence>
<evidence type="ECO:0000256" key="1">
    <source>
        <dbReference type="SAM" id="Phobius"/>
    </source>
</evidence>
<dbReference type="AlphaFoldDB" id="A0A7X2ZDD1"/>
<comment type="caution">
    <text evidence="2">The sequence shown here is derived from an EMBL/GenBank/DDBJ whole genome shotgun (WGS) entry which is preliminary data.</text>
</comment>
<feature type="transmembrane region" description="Helical" evidence="1">
    <location>
        <begin position="5"/>
        <end position="22"/>
    </location>
</feature>
<dbReference type="EMBL" id="WNZX01000018">
    <property type="protein sequence ID" value="MUG72870.1"/>
    <property type="molecule type" value="Genomic_DNA"/>
</dbReference>
<evidence type="ECO:0000313" key="2">
    <source>
        <dbReference type="EMBL" id="MUG72870.1"/>
    </source>
</evidence>
<keyword evidence="3" id="KW-1185">Reference proteome</keyword>
<reference evidence="2 3" key="1">
    <citation type="submission" date="2019-11" db="EMBL/GenBank/DDBJ databases">
        <title>Draft genome sequences of five Paenibacillus species of dairy origin.</title>
        <authorList>
            <person name="Olajide A.M."/>
            <person name="Chen S."/>
            <person name="Lapointe G."/>
        </authorList>
    </citation>
    <scope>NUCLEOTIDE SEQUENCE [LARGE SCALE GENOMIC DNA]</scope>
    <source>
        <strain evidence="2 3">2CS3</strain>
    </source>
</reference>
<feature type="transmembrane region" description="Helical" evidence="1">
    <location>
        <begin position="29"/>
        <end position="48"/>
    </location>
</feature>
<evidence type="ECO:0000313" key="3">
    <source>
        <dbReference type="Proteomes" id="UP000450917"/>
    </source>
</evidence>